<dbReference type="GO" id="GO:0032131">
    <property type="term" value="F:alkylated DNA binding"/>
    <property type="evidence" value="ECO:0007669"/>
    <property type="project" value="TreeGrafter"/>
</dbReference>
<dbReference type="EC" id="3.2.2.21" evidence="3"/>
<evidence type="ECO:0000259" key="6">
    <source>
        <dbReference type="SMART" id="SM00478"/>
    </source>
</evidence>
<accession>A0A1I4S044</accession>
<gene>
    <name evidence="7" type="ORF">SAMN05421863_103621</name>
</gene>
<dbReference type="GO" id="GO:0008725">
    <property type="term" value="F:DNA-3-methyladenine glycosylase activity"/>
    <property type="evidence" value="ECO:0007669"/>
    <property type="project" value="TreeGrafter"/>
</dbReference>
<evidence type="ECO:0000256" key="5">
    <source>
        <dbReference type="ARBA" id="ARBA00023204"/>
    </source>
</evidence>
<dbReference type="FunFam" id="1.10.340.30:FF:000004">
    <property type="entry name" value="DNA-3-methyladenine glycosylase II"/>
    <property type="match status" value="1"/>
</dbReference>
<feature type="domain" description="HhH-GPD" evidence="6">
    <location>
        <begin position="56"/>
        <end position="209"/>
    </location>
</feature>
<keyword evidence="8" id="KW-1185">Reference proteome</keyword>
<dbReference type="Gene3D" id="1.10.1670.40">
    <property type="match status" value="1"/>
</dbReference>
<dbReference type="AlphaFoldDB" id="A0A1I4S044"/>
<sequence length="215" mass="24878">MVLLKEKQRNAPAFWEQARDDLAKRDPVMRRLVSQFNDSALYSRGDAFTTLVRAIIGQQISVKAATSVWQKLATAFSNNITPENLYSIDTAIIRACGLSSRKISYLQDLSERFLKDGYDEIVWQKMNDEALIAHLIQIKGIGRWTAEMFLIFYMQRPDVLPLADIGLQRAVSIHYNGNQPIEKNRLQTIATNWRPWRSVATWYLWRSLDPIPIDY</sequence>
<dbReference type="Pfam" id="PF00730">
    <property type="entry name" value="HhH-GPD"/>
    <property type="match status" value="1"/>
</dbReference>
<dbReference type="GO" id="GO:0005737">
    <property type="term" value="C:cytoplasm"/>
    <property type="evidence" value="ECO:0007669"/>
    <property type="project" value="TreeGrafter"/>
</dbReference>
<keyword evidence="4" id="KW-0227">DNA damage</keyword>
<dbReference type="SUPFAM" id="SSF48150">
    <property type="entry name" value="DNA-glycosylase"/>
    <property type="match status" value="1"/>
</dbReference>
<dbReference type="Gene3D" id="1.10.340.30">
    <property type="entry name" value="Hypothetical protein, domain 2"/>
    <property type="match status" value="1"/>
</dbReference>
<name>A0A1I4S044_9PROT</name>
<dbReference type="PANTHER" id="PTHR43003:SF5">
    <property type="entry name" value="DNA-3-METHYLADENINE GLYCOSYLASE"/>
    <property type="match status" value="1"/>
</dbReference>
<evidence type="ECO:0000256" key="2">
    <source>
        <dbReference type="ARBA" id="ARBA00010817"/>
    </source>
</evidence>
<dbReference type="Proteomes" id="UP000183287">
    <property type="component" value="Unassembled WGS sequence"/>
</dbReference>
<comment type="similarity">
    <text evidence="2">Belongs to the alkylbase DNA glycosidase AlkA family.</text>
</comment>
<keyword evidence="5" id="KW-0234">DNA repair</keyword>
<dbReference type="EMBL" id="FOUB01000036">
    <property type="protein sequence ID" value="SFM57573.1"/>
    <property type="molecule type" value="Genomic_DNA"/>
</dbReference>
<dbReference type="STRING" id="44574.AAW31_07455"/>
<comment type="catalytic activity">
    <reaction evidence="1">
        <text>Hydrolysis of alkylated DNA, releasing 3-methyladenine, 3-methylguanine, 7-methylguanine and 7-methyladenine.</text>
        <dbReference type="EC" id="3.2.2.21"/>
    </reaction>
</comment>
<evidence type="ECO:0000256" key="4">
    <source>
        <dbReference type="ARBA" id="ARBA00022763"/>
    </source>
</evidence>
<dbReference type="InterPro" id="IPR003265">
    <property type="entry name" value="HhH-GPD_domain"/>
</dbReference>
<dbReference type="InterPro" id="IPR051912">
    <property type="entry name" value="Alkylbase_DNA_Glycosylase/TA"/>
</dbReference>
<dbReference type="RefSeq" id="WP_074905966.1">
    <property type="nucleotide sequence ID" value="NZ_FOUB01000036.1"/>
</dbReference>
<dbReference type="SMART" id="SM00478">
    <property type="entry name" value="ENDO3c"/>
    <property type="match status" value="1"/>
</dbReference>
<dbReference type="GO" id="GO:0006285">
    <property type="term" value="P:base-excision repair, AP site formation"/>
    <property type="evidence" value="ECO:0007669"/>
    <property type="project" value="TreeGrafter"/>
</dbReference>
<evidence type="ECO:0000256" key="3">
    <source>
        <dbReference type="ARBA" id="ARBA00012000"/>
    </source>
</evidence>
<reference evidence="8" key="1">
    <citation type="submission" date="2016-10" db="EMBL/GenBank/DDBJ databases">
        <authorList>
            <person name="Varghese N."/>
            <person name="Submissions S."/>
        </authorList>
    </citation>
    <scope>NUCLEOTIDE SEQUENCE [LARGE SCALE GENOMIC DNA]</scope>
    <source>
        <strain evidence="8">Nm44</strain>
    </source>
</reference>
<dbReference type="OrthoDB" id="9811249at2"/>
<evidence type="ECO:0000313" key="7">
    <source>
        <dbReference type="EMBL" id="SFM57573.1"/>
    </source>
</evidence>
<evidence type="ECO:0000256" key="1">
    <source>
        <dbReference type="ARBA" id="ARBA00000086"/>
    </source>
</evidence>
<dbReference type="GO" id="GO:0032993">
    <property type="term" value="C:protein-DNA complex"/>
    <property type="evidence" value="ECO:0007669"/>
    <property type="project" value="TreeGrafter"/>
</dbReference>
<organism evidence="7 8">
    <name type="scientific">Nitrosomonas communis</name>
    <dbReference type="NCBI Taxonomy" id="44574"/>
    <lineage>
        <taxon>Bacteria</taxon>
        <taxon>Pseudomonadati</taxon>
        <taxon>Pseudomonadota</taxon>
        <taxon>Betaproteobacteria</taxon>
        <taxon>Nitrosomonadales</taxon>
        <taxon>Nitrosomonadaceae</taxon>
        <taxon>Nitrosomonas</taxon>
    </lineage>
</organism>
<evidence type="ECO:0000313" key="8">
    <source>
        <dbReference type="Proteomes" id="UP000183287"/>
    </source>
</evidence>
<dbReference type="PANTHER" id="PTHR43003">
    <property type="entry name" value="DNA-3-METHYLADENINE GLYCOSYLASE"/>
    <property type="match status" value="1"/>
</dbReference>
<proteinExistence type="inferred from homology"/>
<dbReference type="CDD" id="cd00056">
    <property type="entry name" value="ENDO3c"/>
    <property type="match status" value="1"/>
</dbReference>
<protein>
    <recommendedName>
        <fullName evidence="3">DNA-3-methyladenine glycosylase II</fullName>
        <ecNumber evidence="3">3.2.2.21</ecNumber>
    </recommendedName>
</protein>
<dbReference type="InterPro" id="IPR011257">
    <property type="entry name" value="DNA_glycosylase"/>
</dbReference>
<dbReference type="GO" id="GO:0043916">
    <property type="term" value="F:DNA-7-methylguanine glycosylase activity"/>
    <property type="evidence" value="ECO:0007669"/>
    <property type="project" value="TreeGrafter"/>
</dbReference>
<dbReference type="GO" id="GO:0006307">
    <property type="term" value="P:DNA alkylation repair"/>
    <property type="evidence" value="ECO:0007669"/>
    <property type="project" value="TreeGrafter"/>
</dbReference>